<name>A0AA39LRG4_9BILA</name>
<protein>
    <submittedName>
        <fullName evidence="1">Uncharacterized protein</fullName>
    </submittedName>
</protein>
<dbReference type="PANTHER" id="PTHR31128">
    <property type="entry name" value="PROTEIN CBR-CLEC-135-RELATED"/>
    <property type="match status" value="1"/>
</dbReference>
<evidence type="ECO:0000313" key="1">
    <source>
        <dbReference type="EMBL" id="KAK0406863.1"/>
    </source>
</evidence>
<dbReference type="AlphaFoldDB" id="A0AA39LRG4"/>
<proteinExistence type="predicted"/>
<reference evidence="1" key="1">
    <citation type="submission" date="2023-06" db="EMBL/GenBank/DDBJ databases">
        <title>Genomic analysis of the entomopathogenic nematode Steinernema hermaphroditum.</title>
        <authorList>
            <person name="Schwarz E.M."/>
            <person name="Heppert J.K."/>
            <person name="Baniya A."/>
            <person name="Schwartz H.T."/>
            <person name="Tan C.-H."/>
            <person name="Antoshechkin I."/>
            <person name="Sternberg P.W."/>
            <person name="Goodrich-Blair H."/>
            <person name="Dillman A.R."/>
        </authorList>
    </citation>
    <scope>NUCLEOTIDE SEQUENCE</scope>
    <source>
        <strain evidence="1">PS9179</strain>
        <tissue evidence="1">Whole animal</tissue>
    </source>
</reference>
<evidence type="ECO:0000313" key="2">
    <source>
        <dbReference type="Proteomes" id="UP001175271"/>
    </source>
</evidence>
<comment type="caution">
    <text evidence="1">The sequence shown here is derived from an EMBL/GenBank/DDBJ whole genome shotgun (WGS) entry which is preliminary data.</text>
</comment>
<dbReference type="EMBL" id="JAUCMV010000004">
    <property type="protein sequence ID" value="KAK0406863.1"/>
    <property type="molecule type" value="Genomic_DNA"/>
</dbReference>
<organism evidence="1 2">
    <name type="scientific">Steinernema hermaphroditum</name>
    <dbReference type="NCBI Taxonomy" id="289476"/>
    <lineage>
        <taxon>Eukaryota</taxon>
        <taxon>Metazoa</taxon>
        <taxon>Ecdysozoa</taxon>
        <taxon>Nematoda</taxon>
        <taxon>Chromadorea</taxon>
        <taxon>Rhabditida</taxon>
        <taxon>Tylenchina</taxon>
        <taxon>Panagrolaimomorpha</taxon>
        <taxon>Strongyloidoidea</taxon>
        <taxon>Steinernematidae</taxon>
        <taxon>Steinernema</taxon>
    </lineage>
</organism>
<gene>
    <name evidence="1" type="ORF">QR680_018854</name>
</gene>
<dbReference type="Proteomes" id="UP001175271">
    <property type="component" value="Unassembled WGS sequence"/>
</dbReference>
<keyword evidence="2" id="KW-1185">Reference proteome</keyword>
<dbReference type="PANTHER" id="PTHR31128:SF9">
    <property type="entry name" value="DUF3444 DOMAIN-CONTAINING PROTEIN-RELATED"/>
    <property type="match status" value="1"/>
</dbReference>
<accession>A0AA39LRG4</accession>
<sequence length="196" mass="21987">MSEGSFEEPLSSFGSASSAFATMSDVFETMAPSTNTSVDFESSISEFETTSASSAELTSAVSDEVEELSMRDMEEINNYYIGAMTAAEAEQWVAKPGDFRVYFRTPTRDEVYRMTTPPLTIVYNSSENKLMHFPIVIEKSECVYGGGNTYRVDCGGREPEAMTFGSLPTLIRICRRHSYFWIDSGKLEQFPIYDFN</sequence>